<proteinExistence type="predicted"/>
<sequence>MRKNKKSNVLRKAKHKSQNENRSSFSGKVNVFANLIKRFKEKPWETVMLLYRFYNLIQFIIKLITALTLF</sequence>
<reference evidence="4" key="1">
    <citation type="journal article" date="2019" name="Int. J. Syst. Evol. Microbiol.">
        <title>The Global Catalogue of Microorganisms (GCM) 10K type strain sequencing project: providing services to taxonomists for standard genome sequencing and annotation.</title>
        <authorList>
            <consortium name="The Broad Institute Genomics Platform"/>
            <consortium name="The Broad Institute Genome Sequencing Center for Infectious Disease"/>
            <person name="Wu L."/>
            <person name="Ma J."/>
        </authorList>
    </citation>
    <scope>NUCLEOTIDE SEQUENCE [LARGE SCALE GENOMIC DNA]</scope>
    <source>
        <strain evidence="4">JCM 18198</strain>
    </source>
</reference>
<evidence type="ECO:0000313" key="4">
    <source>
        <dbReference type="Proteomes" id="UP001500141"/>
    </source>
</evidence>
<dbReference type="Proteomes" id="UP001500141">
    <property type="component" value="Unassembled WGS sequence"/>
</dbReference>
<evidence type="ECO:0000313" key="3">
    <source>
        <dbReference type="EMBL" id="GAA4767410.1"/>
    </source>
</evidence>
<evidence type="ECO:0000256" key="1">
    <source>
        <dbReference type="SAM" id="MobiDB-lite"/>
    </source>
</evidence>
<dbReference type="EMBL" id="BAABIP010000015">
    <property type="protein sequence ID" value="GAA4767410.1"/>
    <property type="molecule type" value="Genomic_DNA"/>
</dbReference>
<feature type="region of interest" description="Disordered" evidence="1">
    <location>
        <begin position="1"/>
        <end position="23"/>
    </location>
</feature>
<keyword evidence="4" id="KW-1185">Reference proteome</keyword>
<comment type="caution">
    <text evidence="3">The sequence shown here is derived from an EMBL/GenBank/DDBJ whole genome shotgun (WGS) entry which is preliminary data.</text>
</comment>
<name>A0ABP8ZXG3_9FLAO</name>
<gene>
    <name evidence="3" type="ORF">GCM10023230_16440</name>
</gene>
<keyword evidence="2" id="KW-0472">Membrane</keyword>
<feature type="compositionally biased region" description="Basic residues" evidence="1">
    <location>
        <begin position="1"/>
        <end position="16"/>
    </location>
</feature>
<feature type="transmembrane region" description="Helical" evidence="2">
    <location>
        <begin position="49"/>
        <end position="69"/>
    </location>
</feature>
<protein>
    <submittedName>
        <fullName evidence="3">Uncharacterized protein</fullName>
    </submittedName>
</protein>
<organism evidence="3 4">
    <name type="scientific">Flavobacterium hankyongi</name>
    <dbReference type="NCBI Taxonomy" id="1176532"/>
    <lineage>
        <taxon>Bacteria</taxon>
        <taxon>Pseudomonadati</taxon>
        <taxon>Bacteroidota</taxon>
        <taxon>Flavobacteriia</taxon>
        <taxon>Flavobacteriales</taxon>
        <taxon>Flavobacteriaceae</taxon>
        <taxon>Flavobacterium</taxon>
    </lineage>
</organism>
<accession>A0ABP8ZXG3</accession>
<evidence type="ECO:0000256" key="2">
    <source>
        <dbReference type="SAM" id="Phobius"/>
    </source>
</evidence>
<keyword evidence="2" id="KW-1133">Transmembrane helix</keyword>
<keyword evidence="2" id="KW-0812">Transmembrane</keyword>